<dbReference type="Gramene" id="OE9A015570T1">
    <property type="protein sequence ID" value="OE9A015570C1"/>
    <property type="gene ID" value="OE9A015570"/>
</dbReference>
<dbReference type="Proteomes" id="UP000594638">
    <property type="component" value="Unassembled WGS sequence"/>
</dbReference>
<reference evidence="1 2" key="1">
    <citation type="submission" date="2019-12" db="EMBL/GenBank/DDBJ databases">
        <authorList>
            <person name="Alioto T."/>
            <person name="Alioto T."/>
            <person name="Gomez Garrido J."/>
        </authorList>
    </citation>
    <scope>NUCLEOTIDE SEQUENCE [LARGE SCALE GENOMIC DNA]</scope>
</reference>
<dbReference type="EMBL" id="CACTIH010000222">
    <property type="protein sequence ID" value="CAA2957422.1"/>
    <property type="molecule type" value="Genomic_DNA"/>
</dbReference>
<dbReference type="AlphaFoldDB" id="A0A8S0PXV9"/>
<proteinExistence type="predicted"/>
<sequence length="82" mass="9560">METRQKTTEENLKRLDKDMSELSVAVVALTVELHSLQSGERYRVMEEAVSEVEVAVATRHLHLRMGICSPRWHWLMLITVKR</sequence>
<name>A0A8S0PXV9_OLEEU</name>
<evidence type="ECO:0000313" key="1">
    <source>
        <dbReference type="EMBL" id="CAA2957422.1"/>
    </source>
</evidence>
<comment type="caution">
    <text evidence="1">The sequence shown here is derived from an EMBL/GenBank/DDBJ whole genome shotgun (WGS) entry which is preliminary data.</text>
</comment>
<evidence type="ECO:0000313" key="2">
    <source>
        <dbReference type="Proteomes" id="UP000594638"/>
    </source>
</evidence>
<keyword evidence="2" id="KW-1185">Reference proteome</keyword>
<gene>
    <name evidence="1" type="ORF">OLEA9_A015570</name>
</gene>
<protein>
    <submittedName>
        <fullName evidence="1">Uncharacterized protein</fullName>
    </submittedName>
</protein>
<accession>A0A8S0PXV9</accession>
<organism evidence="1 2">
    <name type="scientific">Olea europaea subsp. europaea</name>
    <dbReference type="NCBI Taxonomy" id="158383"/>
    <lineage>
        <taxon>Eukaryota</taxon>
        <taxon>Viridiplantae</taxon>
        <taxon>Streptophyta</taxon>
        <taxon>Embryophyta</taxon>
        <taxon>Tracheophyta</taxon>
        <taxon>Spermatophyta</taxon>
        <taxon>Magnoliopsida</taxon>
        <taxon>eudicotyledons</taxon>
        <taxon>Gunneridae</taxon>
        <taxon>Pentapetalae</taxon>
        <taxon>asterids</taxon>
        <taxon>lamiids</taxon>
        <taxon>Lamiales</taxon>
        <taxon>Oleaceae</taxon>
        <taxon>Oleeae</taxon>
        <taxon>Olea</taxon>
    </lineage>
</organism>